<keyword evidence="2" id="KW-0328">Glycosyltransferase</keyword>
<dbReference type="PANTHER" id="PTHR48049">
    <property type="entry name" value="GLYCOSYLTRANSFERASE"/>
    <property type="match status" value="1"/>
</dbReference>
<evidence type="ECO:0008006" key="5">
    <source>
        <dbReference type="Google" id="ProtNLM"/>
    </source>
</evidence>
<dbReference type="EMBL" id="CAADRP010000946">
    <property type="protein sequence ID" value="VFU33800.1"/>
    <property type="molecule type" value="Genomic_DNA"/>
</dbReference>
<keyword evidence="3" id="KW-0808">Transferase</keyword>
<dbReference type="FunFam" id="3.40.50.2000:FF:000037">
    <property type="entry name" value="Glycosyltransferase"/>
    <property type="match status" value="1"/>
</dbReference>
<reference evidence="4" key="1">
    <citation type="submission" date="2019-03" db="EMBL/GenBank/DDBJ databases">
        <authorList>
            <person name="Mank J."/>
            <person name="Almeida P."/>
        </authorList>
    </citation>
    <scope>NUCLEOTIDE SEQUENCE</scope>
    <source>
        <strain evidence="4">78183</strain>
    </source>
</reference>
<protein>
    <recommendedName>
        <fullName evidence="5">Glycosyltransferase</fullName>
    </recommendedName>
</protein>
<proteinExistence type="inferred from homology"/>
<dbReference type="PANTHER" id="PTHR48049:SF91">
    <property type="entry name" value="UDP-GLYCOSYLTRANSFERASE 79B7-RELATED"/>
    <property type="match status" value="1"/>
</dbReference>
<sequence>MSDLISKRTNFHILMFPWFAVGHLTPFLHLSNKLVEKGCTISFLLPRKAIKLLEHFNFYPDRITFHPVKVPHVEGLPLGTETASDIPINLTHFLCVAMDRTRDQVEKLIRDQKPDFVMYDMACWIPEVAKPLGIKTIKYSVVSAAAIAIVLVPARNVVKGKPISEAELSLPPTGYPSASVVLRGHEARSLLFVSKPFGEGVTFYERSCIGMNGCDAIAIRTCHEIEGKLCDYIGSQYGKPVFLTGPVLPESATVPLEDRWAQWLDGFEAGSVVFCSFGSQRVLEKEQLHELVLGFESTGLPFLVALKPPVGSATIEEALPEGFEERVKGRGVVWGGWVQQLEILNHPSIGCFVNTCGFGSMWESLMSDCRIVLVPHLGDQILNTRLMAEELKVAVEVERDEKGWFTKENLSNAIKSAMDEESEVGSMIKKNHTEWRNILGSKGFMSSCIDKFFQNMQQLVDH</sequence>
<evidence type="ECO:0000313" key="4">
    <source>
        <dbReference type="EMBL" id="VFU33800.1"/>
    </source>
</evidence>
<accession>A0A6N2L930</accession>
<dbReference type="AlphaFoldDB" id="A0A6N2L930"/>
<name>A0A6N2L930_SALVM</name>
<evidence type="ECO:0000256" key="2">
    <source>
        <dbReference type="ARBA" id="ARBA00022676"/>
    </source>
</evidence>
<evidence type="ECO:0000256" key="1">
    <source>
        <dbReference type="ARBA" id="ARBA00009995"/>
    </source>
</evidence>
<dbReference type="InterPro" id="IPR002213">
    <property type="entry name" value="UDP_glucos_trans"/>
</dbReference>
<dbReference type="CDD" id="cd03784">
    <property type="entry name" value="GT1_Gtf-like"/>
    <property type="match status" value="1"/>
</dbReference>
<dbReference type="SUPFAM" id="SSF53756">
    <property type="entry name" value="UDP-Glycosyltransferase/glycogen phosphorylase"/>
    <property type="match status" value="1"/>
</dbReference>
<gene>
    <name evidence="4" type="ORF">SVIM_LOCUS158024</name>
</gene>
<evidence type="ECO:0000256" key="3">
    <source>
        <dbReference type="ARBA" id="ARBA00022679"/>
    </source>
</evidence>
<comment type="similarity">
    <text evidence="1">Belongs to the UDP-glycosyltransferase family.</text>
</comment>
<dbReference type="InterPro" id="IPR050481">
    <property type="entry name" value="UDP-glycosyltransf_plant"/>
</dbReference>
<dbReference type="Pfam" id="PF00201">
    <property type="entry name" value="UDPGT"/>
    <property type="match status" value="1"/>
</dbReference>
<dbReference type="GO" id="GO:0035251">
    <property type="term" value="F:UDP-glucosyltransferase activity"/>
    <property type="evidence" value="ECO:0007669"/>
    <property type="project" value="InterPro"/>
</dbReference>
<organism evidence="4">
    <name type="scientific">Salix viminalis</name>
    <name type="common">Common osier</name>
    <name type="synonym">Basket willow</name>
    <dbReference type="NCBI Taxonomy" id="40686"/>
    <lineage>
        <taxon>Eukaryota</taxon>
        <taxon>Viridiplantae</taxon>
        <taxon>Streptophyta</taxon>
        <taxon>Embryophyta</taxon>
        <taxon>Tracheophyta</taxon>
        <taxon>Spermatophyta</taxon>
        <taxon>Magnoliopsida</taxon>
        <taxon>eudicotyledons</taxon>
        <taxon>Gunneridae</taxon>
        <taxon>Pentapetalae</taxon>
        <taxon>rosids</taxon>
        <taxon>fabids</taxon>
        <taxon>Malpighiales</taxon>
        <taxon>Salicaceae</taxon>
        <taxon>Saliceae</taxon>
        <taxon>Salix</taxon>
    </lineage>
</organism>
<dbReference type="FunFam" id="3.40.50.2000:FF:000087">
    <property type="entry name" value="Glycosyltransferase"/>
    <property type="match status" value="1"/>
</dbReference>
<dbReference type="Gene3D" id="3.40.50.2000">
    <property type="entry name" value="Glycogen Phosphorylase B"/>
    <property type="match status" value="2"/>
</dbReference>